<reference evidence="4 5" key="1">
    <citation type="submission" date="2021-04" db="EMBL/GenBank/DDBJ databases">
        <authorList>
            <person name="Ivanova A."/>
        </authorList>
    </citation>
    <scope>NUCLEOTIDE SEQUENCE [LARGE SCALE GENOMIC DNA]</scope>
    <source>
        <strain evidence="4 5">G18</strain>
    </source>
</reference>
<dbReference type="InterPro" id="IPR050595">
    <property type="entry name" value="Bact_response_regulator"/>
</dbReference>
<organism evidence="4 5">
    <name type="scientific">Gemmata palustris</name>
    <dbReference type="NCBI Taxonomy" id="2822762"/>
    <lineage>
        <taxon>Bacteria</taxon>
        <taxon>Pseudomonadati</taxon>
        <taxon>Planctomycetota</taxon>
        <taxon>Planctomycetia</taxon>
        <taxon>Gemmatales</taxon>
        <taxon>Gemmataceae</taxon>
        <taxon>Gemmata</taxon>
    </lineage>
</organism>
<comment type="caution">
    <text evidence="4">The sequence shown here is derived from an EMBL/GenBank/DDBJ whole genome shotgun (WGS) entry which is preliminary data.</text>
</comment>
<dbReference type="SMART" id="SM00448">
    <property type="entry name" value="REC"/>
    <property type="match status" value="1"/>
</dbReference>
<evidence type="ECO:0000313" key="5">
    <source>
        <dbReference type="Proteomes" id="UP000676565"/>
    </source>
</evidence>
<feature type="domain" description="Response regulatory" evidence="3">
    <location>
        <begin position="17"/>
        <end position="130"/>
    </location>
</feature>
<dbReference type="Pfam" id="PF00072">
    <property type="entry name" value="Response_reg"/>
    <property type="match status" value="1"/>
</dbReference>
<evidence type="ECO:0000256" key="2">
    <source>
        <dbReference type="PROSITE-ProRule" id="PRU00169"/>
    </source>
</evidence>
<keyword evidence="5" id="KW-1185">Reference proteome</keyword>
<gene>
    <name evidence="4" type="ORF">J8F10_10100</name>
</gene>
<dbReference type="InterPro" id="IPR011006">
    <property type="entry name" value="CheY-like_superfamily"/>
</dbReference>
<evidence type="ECO:0000259" key="3">
    <source>
        <dbReference type="PROSITE" id="PS50110"/>
    </source>
</evidence>
<dbReference type="PROSITE" id="PS50110">
    <property type="entry name" value="RESPONSE_REGULATORY"/>
    <property type="match status" value="1"/>
</dbReference>
<dbReference type="InterPro" id="IPR001789">
    <property type="entry name" value="Sig_transdc_resp-reg_receiver"/>
</dbReference>
<proteinExistence type="predicted"/>
<comment type="caution">
    <text evidence="2">Lacks conserved residue(s) required for the propagation of feature annotation.</text>
</comment>
<sequence length="137" mass="14888">MPPTTGSCPFGESPSISVLIVDDFRDSADSLADLLRICGHGVQTAYDGGTALAAERPDVVILELRLPGMDGWELVRQLRDRFADHQPVYVAVTTCGLVQERRQSEETGIDFHLLKPVEPGVLMDLLKRLAEASAEVG</sequence>
<accession>A0ABS5BQA9</accession>
<evidence type="ECO:0000313" key="4">
    <source>
        <dbReference type="EMBL" id="MBP3955632.1"/>
    </source>
</evidence>
<keyword evidence="1" id="KW-0597">Phosphoprotein</keyword>
<dbReference type="Proteomes" id="UP000676565">
    <property type="component" value="Unassembled WGS sequence"/>
</dbReference>
<dbReference type="PANTHER" id="PTHR44591:SF3">
    <property type="entry name" value="RESPONSE REGULATORY DOMAIN-CONTAINING PROTEIN"/>
    <property type="match status" value="1"/>
</dbReference>
<dbReference type="Gene3D" id="3.40.50.2300">
    <property type="match status" value="1"/>
</dbReference>
<name>A0ABS5BQA9_9BACT</name>
<dbReference type="EMBL" id="JAGKQQ010000001">
    <property type="protein sequence ID" value="MBP3955632.1"/>
    <property type="molecule type" value="Genomic_DNA"/>
</dbReference>
<dbReference type="SUPFAM" id="SSF52172">
    <property type="entry name" value="CheY-like"/>
    <property type="match status" value="1"/>
</dbReference>
<protein>
    <submittedName>
        <fullName evidence="4">Response regulator</fullName>
    </submittedName>
</protein>
<evidence type="ECO:0000256" key="1">
    <source>
        <dbReference type="ARBA" id="ARBA00022553"/>
    </source>
</evidence>
<dbReference type="RefSeq" id="WP_210653703.1">
    <property type="nucleotide sequence ID" value="NZ_JAGKQQ010000001.1"/>
</dbReference>
<dbReference type="PANTHER" id="PTHR44591">
    <property type="entry name" value="STRESS RESPONSE REGULATOR PROTEIN 1"/>
    <property type="match status" value="1"/>
</dbReference>